<proteinExistence type="predicted"/>
<evidence type="ECO:0000256" key="5">
    <source>
        <dbReference type="SAM" id="SignalP"/>
    </source>
</evidence>
<evidence type="ECO:0000313" key="7">
    <source>
        <dbReference type="EMBL" id="RCN50045.1"/>
    </source>
</evidence>
<feature type="domain" description="TIL" evidence="6">
    <location>
        <begin position="183"/>
        <end position="234"/>
    </location>
</feature>
<comment type="caution">
    <text evidence="7">The sequence shown here is derived from an EMBL/GenBank/DDBJ whole genome shotgun (WGS) entry which is preliminary data.</text>
</comment>
<evidence type="ECO:0000313" key="8">
    <source>
        <dbReference type="Proteomes" id="UP000252519"/>
    </source>
</evidence>
<dbReference type="Pfam" id="PF01826">
    <property type="entry name" value="TIL"/>
    <property type="match status" value="3"/>
</dbReference>
<protein>
    <submittedName>
        <fullName evidence="7">Trypsin Inhibitor like cysteine rich domain protein</fullName>
    </submittedName>
</protein>
<dbReference type="OrthoDB" id="152433at2759"/>
<dbReference type="EMBL" id="JOJR01000027">
    <property type="protein sequence ID" value="RCN50045.1"/>
    <property type="molecule type" value="Genomic_DNA"/>
</dbReference>
<dbReference type="PANTHER" id="PTHR23259">
    <property type="entry name" value="RIDDLE"/>
    <property type="match status" value="1"/>
</dbReference>
<dbReference type="InterPro" id="IPR002919">
    <property type="entry name" value="TIL_dom"/>
</dbReference>
<organism evidence="7 8">
    <name type="scientific">Ancylostoma caninum</name>
    <name type="common">Dog hookworm</name>
    <dbReference type="NCBI Taxonomy" id="29170"/>
    <lineage>
        <taxon>Eukaryota</taxon>
        <taxon>Metazoa</taxon>
        <taxon>Ecdysozoa</taxon>
        <taxon>Nematoda</taxon>
        <taxon>Chromadorea</taxon>
        <taxon>Rhabditida</taxon>
        <taxon>Rhabditina</taxon>
        <taxon>Rhabditomorpha</taxon>
        <taxon>Strongyloidea</taxon>
        <taxon>Ancylostomatidae</taxon>
        <taxon>Ancylostomatinae</taxon>
        <taxon>Ancylostoma</taxon>
    </lineage>
</organism>
<dbReference type="InterPro" id="IPR036084">
    <property type="entry name" value="Ser_inhib-like_sf"/>
</dbReference>
<feature type="compositionally biased region" description="Polar residues" evidence="4">
    <location>
        <begin position="235"/>
        <end position="248"/>
    </location>
</feature>
<sequence>MVSSHLSVVVLTVLVFPEITGARMLKKHELKVPDFLAEGTTEYPGTEEPIEPERPECGENEVYLLCSDECEPRCETPVFVGCMFSPACTARCQCREGYARNSEGKCVADAECLAVPCKDPNAIRKRIGLNEVCRETCKYGNQTKMCPDEMRDFHFMCECKPGYMLEDYQGKCVPINECKFDPCQENEEFVKCDDRCEPKCGYTIGEGCRFQPACTPRCKCKEGYSRSSEDKCISDCSSDPVNGGQTQQ</sequence>
<evidence type="ECO:0000256" key="4">
    <source>
        <dbReference type="SAM" id="MobiDB-lite"/>
    </source>
</evidence>
<accession>A0A368H455</accession>
<evidence type="ECO:0000256" key="1">
    <source>
        <dbReference type="ARBA" id="ARBA00022690"/>
    </source>
</evidence>
<dbReference type="SUPFAM" id="SSF57567">
    <property type="entry name" value="Serine protease inhibitors"/>
    <property type="match status" value="2"/>
</dbReference>
<evidence type="ECO:0000256" key="3">
    <source>
        <dbReference type="ARBA" id="ARBA00023157"/>
    </source>
</evidence>
<evidence type="ECO:0000256" key="2">
    <source>
        <dbReference type="ARBA" id="ARBA00022900"/>
    </source>
</evidence>
<feature type="domain" description="TIL" evidence="6">
    <location>
        <begin position="132"/>
        <end position="178"/>
    </location>
</feature>
<feature type="domain" description="TIL" evidence="6">
    <location>
        <begin position="57"/>
        <end position="112"/>
    </location>
</feature>
<keyword evidence="3" id="KW-1015">Disulfide bond</keyword>
<keyword evidence="2" id="KW-0722">Serine protease inhibitor</keyword>
<dbReference type="STRING" id="29170.A0A368H455"/>
<keyword evidence="8" id="KW-1185">Reference proteome</keyword>
<dbReference type="PANTHER" id="PTHR23259:SF70">
    <property type="entry name" value="ACCESSORY GLAND PROTEIN ACP62F-RELATED"/>
    <property type="match status" value="1"/>
</dbReference>
<keyword evidence="5" id="KW-0732">Signal</keyword>
<feature type="signal peptide" evidence="5">
    <location>
        <begin position="1"/>
        <end position="22"/>
    </location>
</feature>
<name>A0A368H455_ANCCA</name>
<gene>
    <name evidence="7" type="ORF">ANCCAN_03875</name>
</gene>
<dbReference type="Proteomes" id="UP000252519">
    <property type="component" value="Unassembled WGS sequence"/>
</dbReference>
<keyword evidence="1" id="KW-0646">Protease inhibitor</keyword>
<evidence type="ECO:0000259" key="6">
    <source>
        <dbReference type="Pfam" id="PF01826"/>
    </source>
</evidence>
<dbReference type="CDD" id="cd19941">
    <property type="entry name" value="TIL"/>
    <property type="match status" value="2"/>
</dbReference>
<dbReference type="InterPro" id="IPR051368">
    <property type="entry name" value="SerProtInhib-TIL_Domain"/>
</dbReference>
<dbReference type="GO" id="GO:0004867">
    <property type="term" value="F:serine-type endopeptidase inhibitor activity"/>
    <property type="evidence" value="ECO:0007669"/>
    <property type="project" value="UniProtKB-KW"/>
</dbReference>
<feature type="chain" id="PRO_5016844024" evidence="5">
    <location>
        <begin position="23"/>
        <end position="248"/>
    </location>
</feature>
<feature type="region of interest" description="Disordered" evidence="4">
    <location>
        <begin position="226"/>
        <end position="248"/>
    </location>
</feature>
<dbReference type="AlphaFoldDB" id="A0A368H455"/>
<dbReference type="Gene3D" id="2.10.25.10">
    <property type="entry name" value="Laminin"/>
    <property type="match status" value="3"/>
</dbReference>
<reference evidence="7 8" key="1">
    <citation type="submission" date="2014-10" db="EMBL/GenBank/DDBJ databases">
        <title>Draft genome of the hookworm Ancylostoma caninum.</title>
        <authorList>
            <person name="Mitreva M."/>
        </authorList>
    </citation>
    <scope>NUCLEOTIDE SEQUENCE [LARGE SCALE GENOMIC DNA]</scope>
    <source>
        <strain evidence="7 8">Baltimore</strain>
    </source>
</reference>